<dbReference type="EMBL" id="CP045860">
    <property type="protein sequence ID" value="QGH49001.1"/>
    <property type="molecule type" value="Genomic_DNA"/>
</dbReference>
<dbReference type="AlphaFoldDB" id="A0AAP9KBV5"/>
<evidence type="ECO:0000313" key="4">
    <source>
        <dbReference type="Proteomes" id="UP000390336"/>
    </source>
</evidence>
<sequence>MNLQQMLEEALANVEAMTADEFEAECIKAGYTPERKVSFNLSQSVTIDDIIDASDFSYMSSISLTINDIDDVDYEAANDSSFQLAA</sequence>
<evidence type="ECO:0000313" key="1">
    <source>
        <dbReference type="EMBL" id="AYO16836.1"/>
    </source>
</evidence>
<proteinExistence type="predicted"/>
<evidence type="ECO:0000313" key="2">
    <source>
        <dbReference type="EMBL" id="QGH49001.1"/>
    </source>
</evidence>
<dbReference type="EMBL" id="CP033138">
    <property type="protein sequence ID" value="AYO16836.1"/>
    <property type="molecule type" value="Genomic_DNA"/>
</dbReference>
<reference evidence="1 3" key="2">
    <citation type="submission" date="2018-10" db="EMBL/GenBank/DDBJ databases">
        <title>Whole Genome of Vibrio owensii strain 170502, isolated from Acute Hepatopancreatic Necrosis Disease (AHPND) shrimp.</title>
        <authorList>
            <person name="Yan M."/>
            <person name="Wang X."/>
            <person name="Wang Y."/>
        </authorList>
    </citation>
    <scope>NUCLEOTIDE SEQUENCE [LARGE SCALE GENOMIC DNA]</scope>
    <source>
        <strain evidence="1 3">1700302</strain>
    </source>
</reference>
<dbReference type="Proteomes" id="UP000390336">
    <property type="component" value="Chromosome 2"/>
</dbReference>
<dbReference type="RefSeq" id="WP_054823806.1">
    <property type="nucleotide sequence ID" value="NZ_CP033138.1"/>
</dbReference>
<gene>
    <name evidence="2" type="ORF">APZ19_17850</name>
    <name evidence="1" type="ORF">D0812_20795</name>
</gene>
<organism evidence="2 4">
    <name type="scientific">Vibrio owensii</name>
    <dbReference type="NCBI Taxonomy" id="696485"/>
    <lineage>
        <taxon>Bacteria</taxon>
        <taxon>Pseudomonadati</taxon>
        <taxon>Pseudomonadota</taxon>
        <taxon>Gammaproteobacteria</taxon>
        <taxon>Vibrionales</taxon>
        <taxon>Vibrionaceae</taxon>
        <taxon>Vibrio</taxon>
    </lineage>
</organism>
<evidence type="ECO:0000313" key="3">
    <source>
        <dbReference type="Proteomes" id="UP000272136"/>
    </source>
</evidence>
<dbReference type="Proteomes" id="UP000272136">
    <property type="component" value="Chromosome 2"/>
</dbReference>
<keyword evidence="3" id="KW-1185">Reference proteome</keyword>
<name>A0AAP9KBV5_9VIBR</name>
<accession>A0AAP9KBV5</accession>
<protein>
    <submittedName>
        <fullName evidence="2">Uncharacterized protein</fullName>
    </submittedName>
</protein>
<reference evidence="2" key="3">
    <citation type="submission" date="2019-11" db="EMBL/GenBank/DDBJ databases">
        <title>Complete genome sequence of Vibrio owensii SH-14 isolated from shrimp with acute hepatopancreatic necrosis diease.</title>
        <authorList>
            <person name="Liang X."/>
            <person name="Wang Y."/>
        </authorList>
    </citation>
    <scope>NUCLEOTIDE SEQUENCE</scope>
    <source>
        <strain evidence="2">SH14</strain>
    </source>
</reference>
<reference evidence="2 4" key="1">
    <citation type="journal article" date="2015" name="Genome Announc.">
        <title>Draft Genome Sequence of Vibrio owensii Strain SH-14, Which Causes Shrimp Acute Hepatopancreatic Necrosis Disease.</title>
        <authorList>
            <person name="Liu L."/>
            <person name="Xiao J."/>
            <person name="Xia X."/>
            <person name="Pan Y."/>
            <person name="Yan S."/>
            <person name="Wang Y."/>
        </authorList>
    </citation>
    <scope>NUCLEOTIDE SEQUENCE [LARGE SCALE GENOMIC DNA]</scope>
    <source>
        <strain evidence="2 4">SH14</strain>
    </source>
</reference>